<evidence type="ECO:0000313" key="1">
    <source>
        <dbReference type="EMBL" id="CAL1240476.1"/>
    </source>
</evidence>
<organism evidence="1 2">
    <name type="scientific">Candidatus Methylocalor cossyra</name>
    <dbReference type="NCBI Taxonomy" id="3108543"/>
    <lineage>
        <taxon>Bacteria</taxon>
        <taxon>Pseudomonadati</taxon>
        <taxon>Pseudomonadota</taxon>
        <taxon>Gammaproteobacteria</taxon>
        <taxon>Methylococcales</taxon>
        <taxon>Methylococcaceae</taxon>
        <taxon>Candidatus Methylocalor</taxon>
    </lineage>
</organism>
<evidence type="ECO:0008006" key="3">
    <source>
        <dbReference type="Google" id="ProtNLM"/>
    </source>
</evidence>
<dbReference type="Proteomes" id="UP001497493">
    <property type="component" value="Chromosome"/>
</dbReference>
<name>A0ABP1C8M7_9GAMM</name>
<dbReference type="EMBL" id="OZ026884">
    <property type="protein sequence ID" value="CAL1240476.1"/>
    <property type="molecule type" value="Genomic_DNA"/>
</dbReference>
<keyword evidence="2" id="KW-1185">Reference proteome</keyword>
<sequence>MSTLKRLIAPLLTLLLLAGVGTALYQSIREQWAGAATVEGLIGSEKEEFFRDPRVMAVFKKHGLEVRAHKAGSREIATRRDLRQFDFAFPAGLPAAEKIRREQGLDKSFQVFFTPMAIASWRSIARILEANGVVQQRAGAYYTVDLAKLLSLCEQKKRWNELPHNEGYAVNKSILVTTTDPRSSNSAAMFLALASFLFNGNEIPTTEAQVDPLVPRLAALFSRQGFQESSTATPFNDYLVMGPGKAPLVLIYEAQYLHEAARPDSGLSDEMVLLYPEPTLFTKHVLVPFSGAGERLGELLTQDPELQKLAVAHGFRTSDGKTFRAFVAEHRLAVPETLVNVIEPPSYEILERLTQRIEQTLAGGAP</sequence>
<protein>
    <recommendedName>
        <fullName evidence="3">Extracellular solute-binding protein</fullName>
    </recommendedName>
</protein>
<reference evidence="1 2" key="1">
    <citation type="submission" date="2024-04" db="EMBL/GenBank/DDBJ databases">
        <authorList>
            <person name="Cremers G."/>
        </authorList>
    </citation>
    <scope>NUCLEOTIDE SEQUENCE [LARGE SCALE GENOMIC DNA]</scope>
    <source>
        <strain evidence="1">MeCH1-AG</strain>
    </source>
</reference>
<dbReference type="RefSeq" id="WP_348757070.1">
    <property type="nucleotide sequence ID" value="NZ_OZ026884.1"/>
</dbReference>
<accession>A0ABP1C8M7</accession>
<gene>
    <name evidence="1" type="ORF">MECH1_V1_1700</name>
</gene>
<proteinExistence type="predicted"/>
<evidence type="ECO:0000313" key="2">
    <source>
        <dbReference type="Proteomes" id="UP001497493"/>
    </source>
</evidence>